<dbReference type="Gene3D" id="1.10.510.10">
    <property type="entry name" value="Transferase(Phosphotransferase) domain 1"/>
    <property type="match status" value="1"/>
</dbReference>
<sequence length="311" mass="35200">MKRLLSLVKKTNHHHDTTHYPPALTKVYKVSHRTLGVGSFAIVKLCTHRKSGQTFALKVINKRAIAGREHMLDNELDVLKQVRHPHIISMQGGEFFDRLLRKGSYTEKDASNLLRQVLEALAYLHEHDIVHRDIKPENLLFQTTTSSQGTEVEKLMIADFGLSRILKEDHAILMTACGTPGYVAPEILLRAGHGTAVDLWSVGVIMYTMLSGYPPFWQPDEAALFDSIIKGEYQFDEQYWGHISAAAKDLIQRLLQVDPSKRITAPEALCHPWIAYEGNEMDESTTCMDRDIIINVRRGFTASRQSLNKPS</sequence>
<dbReference type="STRING" id="1263082.A0A068S6U0"/>
<accession>A0A068S6U0</accession>
<dbReference type="OrthoDB" id="40902at2759"/>
<gene>
    <name evidence="9" type="ORF">LCOR_08967.1</name>
</gene>
<keyword evidence="10" id="KW-1185">Reference proteome</keyword>
<reference evidence="9" key="1">
    <citation type="submission" date="2013-08" db="EMBL/GenBank/DDBJ databases">
        <title>Gene expansion shapes genome architecture in the human pathogen Lichtheimia corymbifera: an evolutionary genomics analysis in the ancient terrestrial Mucorales (Mucoromycotina).</title>
        <authorList>
            <person name="Schwartze V.U."/>
            <person name="Winter S."/>
            <person name="Shelest E."/>
            <person name="Marcet-Houben M."/>
            <person name="Horn F."/>
            <person name="Wehner S."/>
            <person name="Hoffmann K."/>
            <person name="Riege K."/>
            <person name="Sammeth M."/>
            <person name="Nowrousian M."/>
            <person name="Valiante V."/>
            <person name="Linde J."/>
            <person name="Jacobsen I.D."/>
            <person name="Marz M."/>
            <person name="Brakhage A.A."/>
            <person name="Gabaldon T."/>
            <person name="Bocker S."/>
            <person name="Voigt K."/>
        </authorList>
    </citation>
    <scope>NUCLEOTIDE SEQUENCE [LARGE SCALE GENOMIC DNA]</scope>
    <source>
        <strain evidence="9">FSU 9682</strain>
    </source>
</reference>
<dbReference type="CDD" id="cd05117">
    <property type="entry name" value="STKc_CAMK"/>
    <property type="match status" value="1"/>
</dbReference>
<dbReference type="FunFam" id="1.10.510.10:FF:000026">
    <property type="entry name" value="Calcium/calmodulin-dependent protein kinase type 1"/>
    <property type="match status" value="1"/>
</dbReference>
<keyword evidence="4 9" id="KW-0418">Kinase</keyword>
<keyword evidence="2" id="KW-0808">Transferase</keyword>
<dbReference type="SMART" id="SM00220">
    <property type="entry name" value="S_TKc"/>
    <property type="match status" value="1"/>
</dbReference>
<keyword evidence="5 6" id="KW-0067">ATP-binding</keyword>
<dbReference type="VEuPathDB" id="FungiDB:LCOR_08967.1"/>
<evidence type="ECO:0000313" key="9">
    <source>
        <dbReference type="EMBL" id="CDH58088.1"/>
    </source>
</evidence>
<dbReference type="GO" id="GO:0005524">
    <property type="term" value="F:ATP binding"/>
    <property type="evidence" value="ECO:0007669"/>
    <property type="project" value="UniProtKB-UniRule"/>
</dbReference>
<evidence type="ECO:0000256" key="7">
    <source>
        <dbReference type="RuleBase" id="RU000304"/>
    </source>
</evidence>
<evidence type="ECO:0000256" key="5">
    <source>
        <dbReference type="ARBA" id="ARBA00022840"/>
    </source>
</evidence>
<organism evidence="9 10">
    <name type="scientific">Lichtheimia corymbifera JMRC:FSU:9682</name>
    <dbReference type="NCBI Taxonomy" id="1263082"/>
    <lineage>
        <taxon>Eukaryota</taxon>
        <taxon>Fungi</taxon>
        <taxon>Fungi incertae sedis</taxon>
        <taxon>Mucoromycota</taxon>
        <taxon>Mucoromycotina</taxon>
        <taxon>Mucoromycetes</taxon>
        <taxon>Mucorales</taxon>
        <taxon>Lichtheimiaceae</taxon>
        <taxon>Lichtheimia</taxon>
    </lineage>
</organism>
<evidence type="ECO:0000256" key="2">
    <source>
        <dbReference type="ARBA" id="ARBA00022679"/>
    </source>
</evidence>
<evidence type="ECO:0000313" key="10">
    <source>
        <dbReference type="Proteomes" id="UP000027586"/>
    </source>
</evidence>
<keyword evidence="3 6" id="KW-0547">Nucleotide-binding</keyword>
<dbReference type="PROSITE" id="PS00107">
    <property type="entry name" value="PROTEIN_KINASE_ATP"/>
    <property type="match status" value="1"/>
</dbReference>
<comment type="caution">
    <text evidence="9">The sequence shown here is derived from an EMBL/GenBank/DDBJ whole genome shotgun (WGS) entry which is preliminary data.</text>
</comment>
<dbReference type="AlphaFoldDB" id="A0A068S6U0"/>
<dbReference type="InterPro" id="IPR011009">
    <property type="entry name" value="Kinase-like_dom_sf"/>
</dbReference>
<name>A0A068S6U0_9FUNG</name>
<dbReference type="InterPro" id="IPR017441">
    <property type="entry name" value="Protein_kinase_ATP_BS"/>
</dbReference>
<evidence type="ECO:0000256" key="4">
    <source>
        <dbReference type="ARBA" id="ARBA00022777"/>
    </source>
</evidence>
<dbReference type="InterPro" id="IPR000719">
    <property type="entry name" value="Prot_kinase_dom"/>
</dbReference>
<evidence type="ECO:0000259" key="8">
    <source>
        <dbReference type="PROSITE" id="PS50011"/>
    </source>
</evidence>
<feature type="domain" description="Protein kinase" evidence="8">
    <location>
        <begin position="29"/>
        <end position="274"/>
    </location>
</feature>
<dbReference type="PROSITE" id="PS50011">
    <property type="entry name" value="PROTEIN_KINASE_DOM"/>
    <property type="match status" value="1"/>
</dbReference>
<dbReference type="Gene3D" id="3.30.200.20">
    <property type="entry name" value="Phosphorylase Kinase, domain 1"/>
    <property type="match status" value="1"/>
</dbReference>
<evidence type="ECO:0000256" key="6">
    <source>
        <dbReference type="PROSITE-ProRule" id="PRU10141"/>
    </source>
</evidence>
<dbReference type="PANTHER" id="PTHR24347">
    <property type="entry name" value="SERINE/THREONINE-PROTEIN KINASE"/>
    <property type="match status" value="1"/>
</dbReference>
<feature type="binding site" evidence="6">
    <location>
        <position position="58"/>
    </location>
    <ligand>
        <name>ATP</name>
        <dbReference type="ChEBI" id="CHEBI:30616"/>
    </ligand>
</feature>
<proteinExistence type="inferred from homology"/>
<keyword evidence="1 7" id="KW-0723">Serine/threonine-protein kinase</keyword>
<dbReference type="GO" id="GO:0004674">
    <property type="term" value="F:protein serine/threonine kinase activity"/>
    <property type="evidence" value="ECO:0007669"/>
    <property type="project" value="UniProtKB-KW"/>
</dbReference>
<dbReference type="EMBL" id="CBTN010000052">
    <property type="protein sequence ID" value="CDH58088.1"/>
    <property type="molecule type" value="Genomic_DNA"/>
</dbReference>
<evidence type="ECO:0000256" key="1">
    <source>
        <dbReference type="ARBA" id="ARBA00022527"/>
    </source>
</evidence>
<dbReference type="PROSITE" id="PS00108">
    <property type="entry name" value="PROTEIN_KINASE_ST"/>
    <property type="match status" value="1"/>
</dbReference>
<evidence type="ECO:0000256" key="3">
    <source>
        <dbReference type="ARBA" id="ARBA00022741"/>
    </source>
</evidence>
<protein>
    <submittedName>
        <fullName evidence="9">Calcium calmodulin-dependent protein kinase type1</fullName>
    </submittedName>
</protein>
<dbReference type="Pfam" id="PF00069">
    <property type="entry name" value="Pkinase"/>
    <property type="match status" value="1"/>
</dbReference>
<dbReference type="SUPFAM" id="SSF56112">
    <property type="entry name" value="Protein kinase-like (PK-like)"/>
    <property type="match status" value="1"/>
</dbReference>
<dbReference type="Proteomes" id="UP000027586">
    <property type="component" value="Unassembled WGS sequence"/>
</dbReference>
<dbReference type="InterPro" id="IPR008271">
    <property type="entry name" value="Ser/Thr_kinase_AS"/>
</dbReference>
<comment type="similarity">
    <text evidence="7">Belongs to the protein kinase superfamily.</text>
</comment>